<reference evidence="2 3" key="1">
    <citation type="submission" date="2023-08" db="EMBL/GenBank/DDBJ databases">
        <title>Draft genome sequence of Algoriphagus taiwanensis.</title>
        <authorList>
            <person name="Takatani N."/>
            <person name="Hosokawa M."/>
            <person name="Sawabe T."/>
        </authorList>
    </citation>
    <scope>NUCLEOTIDE SEQUENCE [LARGE SCALE GENOMIC DNA]</scope>
    <source>
        <strain evidence="2 3">JCM 19755</strain>
    </source>
</reference>
<evidence type="ECO:0000313" key="2">
    <source>
        <dbReference type="EMBL" id="GMQ35288.1"/>
    </source>
</evidence>
<evidence type="ECO:0000256" key="1">
    <source>
        <dbReference type="SAM" id="Phobius"/>
    </source>
</evidence>
<feature type="transmembrane region" description="Helical" evidence="1">
    <location>
        <begin position="21"/>
        <end position="42"/>
    </location>
</feature>
<proteinExistence type="predicted"/>
<protein>
    <submittedName>
        <fullName evidence="2">Uncharacterized protein</fullName>
    </submittedName>
</protein>
<dbReference type="RefSeq" id="WP_338230106.1">
    <property type="nucleotide sequence ID" value="NZ_BTPE01000016.1"/>
</dbReference>
<name>A0ABQ6Q6Z6_9BACT</name>
<accession>A0ABQ6Q6Z6</accession>
<organism evidence="2 3">
    <name type="scientific">Algoriphagus taiwanensis</name>
    <dbReference type="NCBI Taxonomy" id="1445656"/>
    <lineage>
        <taxon>Bacteria</taxon>
        <taxon>Pseudomonadati</taxon>
        <taxon>Bacteroidota</taxon>
        <taxon>Cytophagia</taxon>
        <taxon>Cytophagales</taxon>
        <taxon>Cyclobacteriaceae</taxon>
        <taxon>Algoriphagus</taxon>
    </lineage>
</organism>
<keyword evidence="1" id="KW-0812">Transmembrane</keyword>
<evidence type="ECO:0000313" key="3">
    <source>
        <dbReference type="Proteomes" id="UP001307705"/>
    </source>
</evidence>
<keyword evidence="1" id="KW-1133">Transmembrane helix</keyword>
<dbReference type="InterPro" id="IPR045749">
    <property type="entry name" value="DUF6090"/>
</dbReference>
<keyword evidence="3" id="KW-1185">Reference proteome</keyword>
<dbReference type="Proteomes" id="UP001307705">
    <property type="component" value="Unassembled WGS sequence"/>
</dbReference>
<gene>
    <name evidence="2" type="ORF">Ataiwa_35610</name>
</gene>
<keyword evidence="1" id="KW-0472">Membrane</keyword>
<dbReference type="Pfam" id="PF19578">
    <property type="entry name" value="DUF6090"/>
    <property type="match status" value="1"/>
</dbReference>
<sequence>MISFFRKIRQKLLAQNRVTRYLVYALGEILLVTIGILIALQVNNWNEKRKQKLSVDAAINSLIEDLKLDSLQLMEEMASIDKDLERLDGFRIRLSKPNSTVDTLRHIARYEYLPFFDPSNERNRNTIVSLLSTGSIGYFDEEVKKKILKFSTLQLKEIKVMDENVRIFLDIQNSFGEGIGAQSDNSDPWIQSIAITGPLADLYWKNKDDKELLNYMLNTISGKMLMQKIILFSKLRLLEETNEMLDFLQNPKK</sequence>
<dbReference type="EMBL" id="BTPE01000016">
    <property type="protein sequence ID" value="GMQ35288.1"/>
    <property type="molecule type" value="Genomic_DNA"/>
</dbReference>
<comment type="caution">
    <text evidence="2">The sequence shown here is derived from an EMBL/GenBank/DDBJ whole genome shotgun (WGS) entry which is preliminary data.</text>
</comment>